<dbReference type="AlphaFoldDB" id="A0ABD5PAP8"/>
<name>A0ABD5PAP8_9EURY</name>
<evidence type="ECO:0008006" key="3">
    <source>
        <dbReference type="Google" id="ProtNLM"/>
    </source>
</evidence>
<accession>A0ABD5PAP8</accession>
<dbReference type="EMBL" id="JBHSDS010000004">
    <property type="protein sequence ID" value="MFC4357762.1"/>
    <property type="molecule type" value="Genomic_DNA"/>
</dbReference>
<dbReference type="RefSeq" id="WP_267625397.1">
    <property type="nucleotide sequence ID" value="NZ_JAODIW010000013.1"/>
</dbReference>
<proteinExistence type="predicted"/>
<dbReference type="Proteomes" id="UP001595921">
    <property type="component" value="Unassembled WGS sequence"/>
</dbReference>
<protein>
    <recommendedName>
        <fullName evidence="3">AbrB/MazE/SpoVT family DNA-binding domain-containing protein</fullName>
    </recommendedName>
</protein>
<sequence>MVKVAESTITGANNTFIPPSVRSALEVESSDQVEWHVKAVDGEQQVVLMGAER</sequence>
<reference evidence="1 2" key="1">
    <citation type="journal article" date="2019" name="Int. J. Syst. Evol. Microbiol.">
        <title>The Global Catalogue of Microorganisms (GCM) 10K type strain sequencing project: providing services to taxonomists for standard genome sequencing and annotation.</title>
        <authorList>
            <consortium name="The Broad Institute Genomics Platform"/>
            <consortium name="The Broad Institute Genome Sequencing Center for Infectious Disease"/>
            <person name="Wu L."/>
            <person name="Ma J."/>
        </authorList>
    </citation>
    <scope>NUCLEOTIDE SEQUENCE [LARGE SCALE GENOMIC DNA]</scope>
    <source>
        <strain evidence="1 2">CGMCC 1.12553</strain>
    </source>
</reference>
<evidence type="ECO:0000313" key="2">
    <source>
        <dbReference type="Proteomes" id="UP001595921"/>
    </source>
</evidence>
<gene>
    <name evidence="1" type="ORF">ACFO0N_07345</name>
</gene>
<comment type="caution">
    <text evidence="1">The sequence shown here is derived from an EMBL/GenBank/DDBJ whole genome shotgun (WGS) entry which is preliminary data.</text>
</comment>
<evidence type="ECO:0000313" key="1">
    <source>
        <dbReference type="EMBL" id="MFC4357762.1"/>
    </source>
</evidence>
<organism evidence="1 2">
    <name type="scientific">Halobium salinum</name>
    <dbReference type="NCBI Taxonomy" id="1364940"/>
    <lineage>
        <taxon>Archaea</taxon>
        <taxon>Methanobacteriati</taxon>
        <taxon>Methanobacteriota</taxon>
        <taxon>Stenosarchaea group</taxon>
        <taxon>Halobacteria</taxon>
        <taxon>Halobacteriales</taxon>
        <taxon>Haloferacaceae</taxon>
        <taxon>Halobium</taxon>
    </lineage>
</organism>
<keyword evidence="2" id="KW-1185">Reference proteome</keyword>